<reference evidence="3 4" key="1">
    <citation type="submission" date="2019-06" db="EMBL/GenBank/DDBJ databases">
        <title>Sequencing the genomes of 1000 actinobacteria strains.</title>
        <authorList>
            <person name="Klenk H.-P."/>
        </authorList>
    </citation>
    <scope>NUCLEOTIDE SEQUENCE [LARGE SCALE GENOMIC DNA]</scope>
    <source>
        <strain evidence="3 4">DSM 45928</strain>
    </source>
</reference>
<dbReference type="Pfam" id="PF00211">
    <property type="entry name" value="Guanylate_cyc"/>
    <property type="match status" value="1"/>
</dbReference>
<proteinExistence type="predicted"/>
<protein>
    <submittedName>
        <fullName evidence="3">Class 3 adenylate cyclase</fullName>
    </submittedName>
</protein>
<sequence>MGSLTTPGGDLPSGVVTFLFTDIEGSTRFACELGEDYRKVLHDHRRLLRKVFSCREGSELLTEGDSFFVVFANAFDAIDAAVTAQETLTGHPWPTADRWRRPARPRVRIGIHTGYAIPDNQGYASSIVHRAARVCAAAHGDQILCTQSTLDAASRLPDSLSVTSLGNFRLRGFDDNEHLHQLATPALPRRFPPPELERRQHNLPAEPDQFIGRHAEQSELTRLLSGHRLISVTALPKTGKSRLVQHLARREATSYRDGAWYADLSAYQDLGSALTAACGFRDDPFRPLLDCVIESLRGRECLIVLDGTRDHHAAPISRLLAECSGVRVLSTSRQPLGLVGEVKWALPTMAVSDAAALMRRHAMAASGGIDPGDCTELAAYVDGFPPAVSILASALPLMGADRLLRKLRAEKLALLDSRGELSALLDQVHDQLSPRAAHLLRALSAWPAAAGVDEVERLCGGAAAALDALINLVDLSLVDIHRDGGEAVYRLPAPVRWYADHQRQKIGENAPVARPQPAASKPPLPRLSWMPAHR</sequence>
<dbReference type="PANTHER" id="PTHR47691:SF3">
    <property type="entry name" value="HTH-TYPE TRANSCRIPTIONAL REGULATOR RV0890C-RELATED"/>
    <property type="match status" value="1"/>
</dbReference>
<evidence type="ECO:0000313" key="4">
    <source>
        <dbReference type="Proteomes" id="UP000317043"/>
    </source>
</evidence>
<dbReference type="SUPFAM" id="SSF55073">
    <property type="entry name" value="Nucleotide cyclase"/>
    <property type="match status" value="1"/>
</dbReference>
<organism evidence="3 4">
    <name type="scientific">Stackebrandtia endophytica</name>
    <dbReference type="NCBI Taxonomy" id="1496996"/>
    <lineage>
        <taxon>Bacteria</taxon>
        <taxon>Bacillati</taxon>
        <taxon>Actinomycetota</taxon>
        <taxon>Actinomycetes</taxon>
        <taxon>Glycomycetales</taxon>
        <taxon>Glycomycetaceae</taxon>
        <taxon>Stackebrandtia</taxon>
    </lineage>
</organism>
<dbReference type="EMBL" id="VFOW01000001">
    <property type="protein sequence ID" value="TQL77772.1"/>
    <property type="molecule type" value="Genomic_DNA"/>
</dbReference>
<dbReference type="Proteomes" id="UP000317043">
    <property type="component" value="Unassembled WGS sequence"/>
</dbReference>
<dbReference type="SUPFAM" id="SSF52540">
    <property type="entry name" value="P-loop containing nucleoside triphosphate hydrolases"/>
    <property type="match status" value="1"/>
</dbReference>
<dbReference type="InterPro" id="IPR001054">
    <property type="entry name" value="A/G_cyclase"/>
</dbReference>
<dbReference type="InParanoid" id="A0A543AYW9"/>
<dbReference type="InterPro" id="IPR027417">
    <property type="entry name" value="P-loop_NTPase"/>
</dbReference>
<dbReference type="PROSITE" id="PS50125">
    <property type="entry name" value="GUANYLATE_CYCLASE_2"/>
    <property type="match status" value="1"/>
</dbReference>
<dbReference type="Gene3D" id="3.30.70.1230">
    <property type="entry name" value="Nucleotide cyclase"/>
    <property type="match status" value="1"/>
</dbReference>
<dbReference type="PANTHER" id="PTHR47691">
    <property type="entry name" value="REGULATOR-RELATED"/>
    <property type="match status" value="1"/>
</dbReference>
<dbReference type="GO" id="GO:0035556">
    <property type="term" value="P:intracellular signal transduction"/>
    <property type="evidence" value="ECO:0007669"/>
    <property type="project" value="InterPro"/>
</dbReference>
<evidence type="ECO:0000259" key="2">
    <source>
        <dbReference type="PROSITE" id="PS50125"/>
    </source>
</evidence>
<feature type="region of interest" description="Disordered" evidence="1">
    <location>
        <begin position="508"/>
        <end position="534"/>
    </location>
</feature>
<keyword evidence="4" id="KW-1185">Reference proteome</keyword>
<dbReference type="Gene3D" id="3.40.50.300">
    <property type="entry name" value="P-loop containing nucleotide triphosphate hydrolases"/>
    <property type="match status" value="1"/>
</dbReference>
<evidence type="ECO:0000313" key="3">
    <source>
        <dbReference type="EMBL" id="TQL77772.1"/>
    </source>
</evidence>
<dbReference type="AlphaFoldDB" id="A0A543AYW9"/>
<accession>A0A543AYW9</accession>
<dbReference type="CDD" id="cd07302">
    <property type="entry name" value="CHD"/>
    <property type="match status" value="1"/>
</dbReference>
<gene>
    <name evidence="3" type="ORF">FB566_3339</name>
</gene>
<comment type="caution">
    <text evidence="3">The sequence shown here is derived from an EMBL/GenBank/DDBJ whole genome shotgun (WGS) entry which is preliminary data.</text>
</comment>
<evidence type="ECO:0000256" key="1">
    <source>
        <dbReference type="SAM" id="MobiDB-lite"/>
    </source>
</evidence>
<dbReference type="GO" id="GO:0009190">
    <property type="term" value="P:cyclic nucleotide biosynthetic process"/>
    <property type="evidence" value="ECO:0007669"/>
    <property type="project" value="InterPro"/>
</dbReference>
<feature type="domain" description="Guanylate cyclase" evidence="2">
    <location>
        <begin position="17"/>
        <end position="135"/>
    </location>
</feature>
<dbReference type="InterPro" id="IPR029787">
    <property type="entry name" value="Nucleotide_cyclase"/>
</dbReference>
<name>A0A543AYW9_9ACTN</name>
<dbReference type="GO" id="GO:0004016">
    <property type="term" value="F:adenylate cyclase activity"/>
    <property type="evidence" value="ECO:0007669"/>
    <property type="project" value="UniProtKB-ARBA"/>
</dbReference>
<dbReference type="RefSeq" id="WP_170183326.1">
    <property type="nucleotide sequence ID" value="NZ_JBHTGS010000001.1"/>
</dbReference>
<dbReference type="InterPro" id="IPR058852">
    <property type="entry name" value="HTH_77"/>
</dbReference>
<dbReference type="Pfam" id="PF25872">
    <property type="entry name" value="HTH_77"/>
    <property type="match status" value="1"/>
</dbReference>